<name>A0A2H6CWH7_TETHA</name>
<accession>A0A2H6CWH7</accession>
<evidence type="ECO:0000313" key="2">
    <source>
        <dbReference type="EMBL" id="GBD69348.1"/>
    </source>
</evidence>
<proteinExistence type="predicted"/>
<evidence type="ECO:0000259" key="1">
    <source>
        <dbReference type="Pfam" id="PF10026"/>
    </source>
</evidence>
<dbReference type="AlphaFoldDB" id="A0A2H6CWH7"/>
<dbReference type="EMBL" id="BDEC01000205">
    <property type="protein sequence ID" value="GBD69348.1"/>
    <property type="molecule type" value="Genomic_DNA"/>
</dbReference>
<reference evidence="2 3" key="1">
    <citation type="submission" date="2016-05" db="EMBL/GenBank/DDBJ databases">
        <title>Whole genome sequencing of Tetragenococcus halophilus subsp. halophilus NISL 7118.</title>
        <authorList>
            <person name="Shiwa Y."/>
            <person name="Nishimura I."/>
            <person name="Yoshikawa H."/>
            <person name="Koyama Y."/>
            <person name="Oguma T."/>
        </authorList>
    </citation>
    <scope>NUCLEOTIDE SEQUENCE [LARGE SCALE GENOMIC DNA]</scope>
    <source>
        <strain evidence="2 3">NISL 7118</strain>
    </source>
</reference>
<dbReference type="Pfam" id="PF10026">
    <property type="entry name" value="DUF2268"/>
    <property type="match status" value="1"/>
</dbReference>
<feature type="domain" description="DUF2268" evidence="1">
    <location>
        <begin position="89"/>
        <end position="292"/>
    </location>
</feature>
<dbReference type="RefSeq" id="WP_103103732.1">
    <property type="nucleotide sequence ID" value="NZ_BDEC01000205.1"/>
</dbReference>
<protein>
    <recommendedName>
        <fullName evidence="1">DUF2268 domain-containing protein</fullName>
    </recommendedName>
</protein>
<sequence>MNFLVEDTIKQYEQLFSMNSDRDRQDYFRYSMMKPFEKMWGTINVPLEAKELNGYDVIMATNMLGYLDVSETGTGKKALEKLKEIQVLETANNTLEDCIYFMKENNLSINADKLRLGMYIADPKKLELQKGYCGFGGIPGFIQVSIYPDSYNIPKIPAVIAHEFNHNIRFSYFDWNHGDVTVGDYIIIEGLAESFAKELYGEEFLGPWVTSFDKEDLDYSIEVIKDALDVKGFAEVSSYMFGDKISIEQGYKPVGLSPFAGYAVGFQAVQSFMKENNIGIAEATLMETKEIMNNCRLFGK</sequence>
<dbReference type="InterPro" id="IPR018728">
    <property type="entry name" value="DUF2268"/>
</dbReference>
<evidence type="ECO:0000313" key="3">
    <source>
        <dbReference type="Proteomes" id="UP000236214"/>
    </source>
</evidence>
<organism evidence="2 3">
    <name type="scientific">Tetragenococcus halophilus subsp. halophilus</name>
    <dbReference type="NCBI Taxonomy" id="1513897"/>
    <lineage>
        <taxon>Bacteria</taxon>
        <taxon>Bacillati</taxon>
        <taxon>Bacillota</taxon>
        <taxon>Bacilli</taxon>
        <taxon>Lactobacillales</taxon>
        <taxon>Enterococcaceae</taxon>
        <taxon>Tetragenococcus</taxon>
    </lineage>
</organism>
<comment type="caution">
    <text evidence="2">The sequence shown here is derived from an EMBL/GenBank/DDBJ whole genome shotgun (WGS) entry which is preliminary data.</text>
</comment>
<gene>
    <name evidence="2" type="ORF">TEHN7118_2154</name>
</gene>
<keyword evidence="3" id="KW-1185">Reference proteome</keyword>
<dbReference type="Proteomes" id="UP000236214">
    <property type="component" value="Unassembled WGS sequence"/>
</dbReference>